<feature type="binding site" evidence="2">
    <location>
        <position position="65"/>
    </location>
    <ligand>
        <name>Ni(2+)</name>
        <dbReference type="ChEBI" id="CHEBI:49786"/>
    </ligand>
</feature>
<evidence type="ECO:0000256" key="1">
    <source>
        <dbReference type="ARBA" id="ARBA00023002"/>
    </source>
</evidence>
<evidence type="ECO:0000313" key="6">
    <source>
        <dbReference type="Proteomes" id="UP000054323"/>
    </source>
</evidence>
<keyword evidence="5" id="KW-0830">Ubiquinone</keyword>
<evidence type="ECO:0000259" key="3">
    <source>
        <dbReference type="Pfam" id="PF00346"/>
    </source>
</evidence>
<keyword evidence="2" id="KW-0533">Nickel</keyword>
<proteinExistence type="predicted"/>
<dbReference type="Proteomes" id="UP000054323">
    <property type="component" value="Unassembled WGS sequence"/>
</dbReference>
<keyword evidence="1" id="KW-0560">Oxidoreductase</keyword>
<evidence type="ECO:0000313" key="4">
    <source>
        <dbReference type="EMBL" id="KUK62275.1"/>
    </source>
</evidence>
<dbReference type="EMBL" id="LGGD01000072">
    <property type="protein sequence ID" value="KUK62275.1"/>
    <property type="molecule type" value="Genomic_DNA"/>
</dbReference>
<dbReference type="InterPro" id="IPR018194">
    <property type="entry name" value="Ni-dep_hyd_lsu_Ni_BS"/>
</dbReference>
<dbReference type="SUPFAM" id="SSF56762">
    <property type="entry name" value="HydB/Nqo4-like"/>
    <property type="match status" value="1"/>
</dbReference>
<accession>A0A101IZP8</accession>
<feature type="binding site" evidence="2">
    <location>
        <position position="320"/>
    </location>
    <ligand>
        <name>Mg(2+)</name>
        <dbReference type="ChEBI" id="CHEBI:18420"/>
    </ligand>
</feature>
<feature type="binding site" evidence="2">
    <location>
        <position position="353"/>
    </location>
    <ligand>
        <name>Ni(2+)</name>
        <dbReference type="ChEBI" id="CHEBI:49786"/>
    </ligand>
</feature>
<organism evidence="5 7">
    <name type="scientific">Methanoculleus marisnigri</name>
    <dbReference type="NCBI Taxonomy" id="2198"/>
    <lineage>
        <taxon>Archaea</taxon>
        <taxon>Methanobacteriati</taxon>
        <taxon>Methanobacteriota</taxon>
        <taxon>Stenosarchaea group</taxon>
        <taxon>Methanomicrobia</taxon>
        <taxon>Methanomicrobiales</taxon>
        <taxon>Methanomicrobiaceae</taxon>
        <taxon>Methanoculleus</taxon>
    </lineage>
</organism>
<dbReference type="PANTHER" id="PTHR43485:SF1">
    <property type="entry name" value="FORMATE HYDROGENLYASE SUBUNIT 5-RELATED"/>
    <property type="match status" value="1"/>
</dbReference>
<keyword evidence="2" id="KW-0479">Metal-binding</keyword>
<dbReference type="PATRIC" id="fig|2198.3.peg.32"/>
<feature type="binding site" evidence="2">
    <location>
        <position position="46"/>
    </location>
    <ligand>
        <name>Mg(2+)</name>
        <dbReference type="ChEBI" id="CHEBI:18420"/>
    </ligand>
</feature>
<gene>
    <name evidence="4" type="ORF">XD82_0729</name>
    <name evidence="5" type="ORF">XE10_0346</name>
</gene>
<dbReference type="PROSITE" id="PS00507">
    <property type="entry name" value="NI_HGENASE_L_1"/>
    <property type="match status" value="1"/>
</dbReference>
<dbReference type="PANTHER" id="PTHR43485">
    <property type="entry name" value="HYDROGENASE-4 COMPONENT G"/>
    <property type="match status" value="1"/>
</dbReference>
<keyword evidence="2" id="KW-0408">Iron</keyword>
<evidence type="ECO:0000256" key="2">
    <source>
        <dbReference type="PIRSR" id="PIRSR601501-1"/>
    </source>
</evidence>
<feature type="domain" description="NADH-quinone oxidoreductase subunit D" evidence="3">
    <location>
        <begin position="287"/>
        <end position="359"/>
    </location>
</feature>
<comment type="cofactor">
    <cofactor evidence="2">
        <name>Fe cation</name>
        <dbReference type="ChEBI" id="CHEBI:24875"/>
    </cofactor>
</comment>
<evidence type="ECO:0000313" key="7">
    <source>
        <dbReference type="Proteomes" id="UP000054598"/>
    </source>
</evidence>
<keyword evidence="2" id="KW-0460">Magnesium</keyword>
<feature type="binding site" evidence="2">
    <location>
        <position position="68"/>
    </location>
    <ligand>
        <name>Fe cation</name>
        <dbReference type="ChEBI" id="CHEBI:24875"/>
    </ligand>
</feature>
<dbReference type="Proteomes" id="UP000054598">
    <property type="component" value="Unassembled WGS sequence"/>
</dbReference>
<feature type="binding site" evidence="2">
    <location>
        <position position="356"/>
    </location>
    <ligand>
        <name>Fe cation</name>
        <dbReference type="ChEBI" id="CHEBI:24875"/>
    </ligand>
</feature>
<protein>
    <submittedName>
        <fullName evidence="5">NADH-ubiquinone oxidoreductase chain 49kDa</fullName>
    </submittedName>
</protein>
<name>A0A101IZP8_9EURY</name>
<dbReference type="GO" id="GO:0048038">
    <property type="term" value="F:quinone binding"/>
    <property type="evidence" value="ECO:0007669"/>
    <property type="project" value="InterPro"/>
</dbReference>
<reference evidence="5" key="1">
    <citation type="journal article" date="2015" name="MBio">
        <title>Genome-resolved metagenomic analysis reveals roles for candidate phyla and other microbial community members in biogeochemical transformations in oil reservoirs.</title>
        <authorList>
            <person name="Hu P."/>
            <person name="Tom L."/>
            <person name="Singh A."/>
            <person name="Thomas B.C."/>
            <person name="Baker B.J."/>
            <person name="Piceno Y.M."/>
            <person name="Andersen G.L."/>
            <person name="Banfield J.F."/>
        </authorList>
    </citation>
    <scope>NUCLEOTIDE SEQUENCE [LARGE SCALE GENOMIC DNA]</scope>
    <source>
        <strain evidence="4">62_101</strain>
        <strain evidence="5">63_41</strain>
    </source>
</reference>
<feature type="domain" description="NADH-quinone oxidoreductase subunit D" evidence="3">
    <location>
        <begin position="120"/>
        <end position="283"/>
    </location>
</feature>
<sequence length="359" mass="40102">MPKRIVVPFGPQHPVLPEPIHLDLVLEDELVVDVVPSIGYIHRGLEQLVQKREFTEYVYVAERICGICSFMHAVGYSQGVEHIMGLEVPDRARYLRTIWSECSRLHSHLLWLGLFADSMGFENLFMRSWQLRESVLDTLEDTTGGRVIQGTCKVGGVRRDIGQEKLDEMHRALDPFEEQCRDLGDVFLNDDTVKYRLKGLGVISKDEAYALGATGPTARGSGVAMDHRETGYAAYGDIGFKPVVETAGDCYARCAVRVKEVYASIDQIRRAIDQIPEGPLDVKVKGTPNGEYFSRVEQPRGEVVHYLRGDGTKHLARARIRTPTLANIPMLVKMLPGVQLADVPVVVLSIDPCISCTER</sequence>
<dbReference type="InterPro" id="IPR001135">
    <property type="entry name" value="NADH_Q_OxRdtase_suD"/>
</dbReference>
<comment type="cofactor">
    <cofactor evidence="2">
        <name>Ni(2+)</name>
        <dbReference type="ChEBI" id="CHEBI:49786"/>
    </cofactor>
</comment>
<dbReference type="Pfam" id="PF00346">
    <property type="entry name" value="Complex1_49kDa"/>
    <property type="match status" value="2"/>
</dbReference>
<evidence type="ECO:0000313" key="5">
    <source>
        <dbReference type="EMBL" id="KUL04346.1"/>
    </source>
</evidence>
<dbReference type="Pfam" id="PF00374">
    <property type="entry name" value="NiFeSe_Hases"/>
    <property type="match status" value="1"/>
</dbReference>
<dbReference type="AlphaFoldDB" id="A0A101IZP8"/>
<dbReference type="EMBL" id="LGHE01000022">
    <property type="protein sequence ID" value="KUL04346.1"/>
    <property type="molecule type" value="Genomic_DNA"/>
</dbReference>
<dbReference type="Gene3D" id="1.10.645.10">
    <property type="entry name" value="Cytochrome-c3 Hydrogenase, chain B"/>
    <property type="match status" value="1"/>
</dbReference>
<feature type="binding site" evidence="2">
    <location>
        <position position="68"/>
    </location>
    <ligand>
        <name>Ni(2+)</name>
        <dbReference type="ChEBI" id="CHEBI:49786"/>
    </ligand>
</feature>
<comment type="caution">
    <text evidence="5">The sequence shown here is derived from an EMBL/GenBank/DDBJ whole genome shotgun (WGS) entry which is preliminary data.</text>
</comment>
<dbReference type="GO" id="GO:0051287">
    <property type="term" value="F:NAD binding"/>
    <property type="evidence" value="ECO:0007669"/>
    <property type="project" value="InterPro"/>
</dbReference>
<dbReference type="InterPro" id="IPR029014">
    <property type="entry name" value="NiFe-Hase_large"/>
</dbReference>
<dbReference type="InterPro" id="IPR052197">
    <property type="entry name" value="ComplexI_49kDa-like"/>
</dbReference>
<dbReference type="GO" id="GO:0016151">
    <property type="term" value="F:nickel cation binding"/>
    <property type="evidence" value="ECO:0007669"/>
    <property type="project" value="InterPro"/>
</dbReference>
<dbReference type="GO" id="GO:0016651">
    <property type="term" value="F:oxidoreductase activity, acting on NAD(P)H"/>
    <property type="evidence" value="ECO:0007669"/>
    <property type="project" value="InterPro"/>
</dbReference>
<dbReference type="GO" id="GO:0008901">
    <property type="term" value="F:ferredoxin hydrogenase activity"/>
    <property type="evidence" value="ECO:0007669"/>
    <property type="project" value="InterPro"/>
</dbReference>
<dbReference type="InterPro" id="IPR001501">
    <property type="entry name" value="Ni-dep_hyd_lsu"/>
</dbReference>
<reference evidence="6 7" key="2">
    <citation type="journal article" date="2015" name="MBio">
        <title>Genome-Resolved Metagenomic Analysis Reveals Roles for Candidate Phyla and Other Microbial Community Members in Biogeochemical Transformations in Oil Reservoirs.</title>
        <authorList>
            <person name="Hu P."/>
            <person name="Tom L."/>
            <person name="Singh A."/>
            <person name="Thomas B.C."/>
            <person name="Baker B.J."/>
            <person name="Piceno Y.M."/>
            <person name="Andersen G.L."/>
            <person name="Banfield J.F."/>
        </authorList>
    </citation>
    <scope>NUCLEOTIDE SEQUENCE [LARGE SCALE GENOMIC DNA]</scope>
</reference>